<evidence type="ECO:0000313" key="14">
    <source>
        <dbReference type="Ensembl" id="ENSSANP00000054102.1"/>
    </source>
</evidence>
<evidence type="ECO:0000256" key="6">
    <source>
        <dbReference type="ARBA" id="ARBA00022801"/>
    </source>
</evidence>
<feature type="binding site" evidence="11">
    <location>
        <position position="314"/>
    </location>
    <ligand>
        <name>Zn(2+)</name>
        <dbReference type="ChEBI" id="CHEBI:29105"/>
        <label>2</label>
    </ligand>
</feature>
<dbReference type="GO" id="GO:0005615">
    <property type="term" value="C:extracellular space"/>
    <property type="evidence" value="ECO:0007669"/>
    <property type="project" value="UniProtKB-UniRule"/>
</dbReference>
<keyword evidence="5" id="KW-0732">Signal</keyword>
<keyword evidence="4 10" id="KW-0479">Metal-binding</keyword>
<reference evidence="14" key="1">
    <citation type="submission" date="2025-08" db="UniProtKB">
        <authorList>
            <consortium name="Ensembl"/>
        </authorList>
    </citation>
    <scope>IDENTIFICATION</scope>
</reference>
<evidence type="ECO:0000256" key="1">
    <source>
        <dbReference type="ARBA" id="ARBA00004613"/>
    </source>
</evidence>
<evidence type="ECO:0000256" key="11">
    <source>
        <dbReference type="PIRSR" id="PIRSR036767-51"/>
    </source>
</evidence>
<feature type="binding site" evidence="11">
    <location>
        <position position="172"/>
    </location>
    <ligand>
        <name>Zn(2+)</name>
        <dbReference type="ChEBI" id="CHEBI:29105"/>
        <label>2</label>
    </ligand>
</feature>
<keyword evidence="3 10" id="KW-0964">Secreted</keyword>
<dbReference type="SUPFAM" id="SSF56300">
    <property type="entry name" value="Metallo-dependent phosphatases"/>
    <property type="match status" value="1"/>
</dbReference>
<evidence type="ECO:0000256" key="4">
    <source>
        <dbReference type="ARBA" id="ARBA00022723"/>
    </source>
</evidence>
<evidence type="ECO:0000256" key="2">
    <source>
        <dbReference type="ARBA" id="ARBA00008234"/>
    </source>
</evidence>
<dbReference type="InterPro" id="IPR045473">
    <property type="entry name" value="ASM_C"/>
</dbReference>
<feature type="binding site" evidence="11">
    <location>
        <position position="273"/>
    </location>
    <ligand>
        <name>Zn(2+)</name>
        <dbReference type="ChEBI" id="CHEBI:29105"/>
        <label>2</label>
    </ligand>
</feature>
<evidence type="ECO:0000256" key="8">
    <source>
        <dbReference type="ARBA" id="ARBA00023157"/>
    </source>
</evidence>
<evidence type="ECO:0000256" key="10">
    <source>
        <dbReference type="PIRNR" id="PIRNR036767"/>
    </source>
</evidence>
<dbReference type="CDD" id="cd00842">
    <property type="entry name" value="MPP_ASMase"/>
    <property type="match status" value="1"/>
</dbReference>
<dbReference type="InterPro" id="IPR017064">
    <property type="entry name" value="ASM-like_Pdiesterase_prd"/>
</dbReference>
<accession>A0A671P883</accession>
<dbReference type="InterPro" id="IPR004843">
    <property type="entry name" value="Calcineurin-like_PHP"/>
</dbReference>
<dbReference type="Gene3D" id="3.60.21.10">
    <property type="match status" value="1"/>
</dbReference>
<evidence type="ECO:0000313" key="15">
    <source>
        <dbReference type="Proteomes" id="UP000472260"/>
    </source>
</evidence>
<dbReference type="InterPro" id="IPR029052">
    <property type="entry name" value="Metallo-depent_PP-like"/>
</dbReference>
<gene>
    <name evidence="14" type="primary">LOC107688972</name>
</gene>
<name>A0A671P883_9TELE</name>
<dbReference type="AlphaFoldDB" id="A0A671P883"/>
<dbReference type="PANTHER" id="PTHR10340:SF25">
    <property type="entry name" value="ACID SPHINGOMYELINASE-LIKE PHOSPHODIESTERASE 3B"/>
    <property type="match status" value="1"/>
</dbReference>
<evidence type="ECO:0000259" key="13">
    <source>
        <dbReference type="Pfam" id="PF19272"/>
    </source>
</evidence>
<feature type="binding site" evidence="11">
    <location>
        <position position="68"/>
    </location>
    <ligand>
        <name>Zn(2+)</name>
        <dbReference type="ChEBI" id="CHEBI:29105"/>
        <label>1</label>
    </ligand>
</feature>
<evidence type="ECO:0000256" key="5">
    <source>
        <dbReference type="ARBA" id="ARBA00022729"/>
    </source>
</evidence>
<dbReference type="Ensembl" id="ENSSANT00000057531.1">
    <property type="protein sequence ID" value="ENSSANP00000054102.1"/>
    <property type="gene ID" value="ENSSANG00000027049.1"/>
</dbReference>
<comment type="similarity">
    <text evidence="2 10">Belongs to the acid sphingomyelinase family.</text>
</comment>
<evidence type="ECO:0000256" key="7">
    <source>
        <dbReference type="ARBA" id="ARBA00022833"/>
    </source>
</evidence>
<keyword evidence="6 10" id="KW-0378">Hydrolase</keyword>
<reference evidence="14" key="2">
    <citation type="submission" date="2025-09" db="UniProtKB">
        <authorList>
            <consortium name="Ensembl"/>
        </authorList>
    </citation>
    <scope>IDENTIFICATION</scope>
</reference>
<feature type="binding site" evidence="11">
    <location>
        <position position="316"/>
    </location>
    <ligand>
        <name>Zn(2+)</name>
        <dbReference type="ChEBI" id="CHEBI:29105"/>
        <label>1</label>
    </ligand>
</feature>
<keyword evidence="15" id="KW-1185">Reference proteome</keyword>
<evidence type="ECO:0000259" key="12">
    <source>
        <dbReference type="Pfam" id="PF00149"/>
    </source>
</evidence>
<dbReference type="Proteomes" id="UP000472260">
    <property type="component" value="Unassembled WGS sequence"/>
</dbReference>
<dbReference type="PIRSF" id="PIRSF036767">
    <property type="entry name" value="ASM-like_PDE"/>
    <property type="match status" value="1"/>
</dbReference>
<evidence type="ECO:0000256" key="3">
    <source>
        <dbReference type="ARBA" id="ARBA00022525"/>
    </source>
</evidence>
<keyword evidence="7 10" id="KW-0862">Zinc</keyword>
<dbReference type="GO" id="GO:0016020">
    <property type="term" value="C:membrane"/>
    <property type="evidence" value="ECO:0007669"/>
    <property type="project" value="GOC"/>
</dbReference>
<keyword evidence="8" id="KW-1015">Disulfide bond</keyword>
<dbReference type="Pfam" id="PF19272">
    <property type="entry name" value="ASMase_C"/>
    <property type="match status" value="1"/>
</dbReference>
<protein>
    <recommendedName>
        <fullName evidence="10">Acid sphingomyelinase-like phosphodiesterase</fullName>
    </recommendedName>
</protein>
<feature type="binding site" evidence="11">
    <location>
        <position position="131"/>
    </location>
    <ligand>
        <name>Zn(2+)</name>
        <dbReference type="ChEBI" id="CHEBI:29105"/>
        <label>1</label>
    </ligand>
</feature>
<dbReference type="Pfam" id="PF00149">
    <property type="entry name" value="Metallophos"/>
    <property type="match status" value="1"/>
</dbReference>
<feature type="domain" description="Sphingomyelin phosphodiesterase C-terminal" evidence="13">
    <location>
        <begin position="350"/>
        <end position="444"/>
    </location>
</feature>
<dbReference type="GO" id="GO:0046872">
    <property type="term" value="F:metal ion binding"/>
    <property type="evidence" value="ECO:0007669"/>
    <property type="project" value="UniProtKB-KW"/>
</dbReference>
<comment type="subcellular location">
    <subcellularLocation>
        <location evidence="1">Secreted</location>
    </subcellularLocation>
</comment>
<evidence type="ECO:0000256" key="9">
    <source>
        <dbReference type="ARBA" id="ARBA00023180"/>
    </source>
</evidence>
<comment type="cofactor">
    <cofactor evidence="11">
        <name>Zn(2+)</name>
        <dbReference type="ChEBI" id="CHEBI:29105"/>
    </cofactor>
    <text evidence="11">Binds 2 Zn(2+) per subunit.</text>
</comment>
<organism evidence="14 15">
    <name type="scientific">Sinocyclocheilus anshuiensis</name>
    <dbReference type="NCBI Taxonomy" id="1608454"/>
    <lineage>
        <taxon>Eukaryota</taxon>
        <taxon>Metazoa</taxon>
        <taxon>Chordata</taxon>
        <taxon>Craniata</taxon>
        <taxon>Vertebrata</taxon>
        <taxon>Euteleostomi</taxon>
        <taxon>Actinopterygii</taxon>
        <taxon>Neopterygii</taxon>
        <taxon>Teleostei</taxon>
        <taxon>Ostariophysi</taxon>
        <taxon>Cypriniformes</taxon>
        <taxon>Cyprinidae</taxon>
        <taxon>Cyprininae</taxon>
        <taxon>Sinocyclocheilus</taxon>
    </lineage>
</organism>
<feature type="binding site" evidence="11">
    <location>
        <position position="131"/>
    </location>
    <ligand>
        <name>Zn(2+)</name>
        <dbReference type="ChEBI" id="CHEBI:29105"/>
        <label>2</label>
    </ligand>
</feature>
<dbReference type="InterPro" id="IPR041805">
    <property type="entry name" value="ASMase/PPN1_MPP"/>
</dbReference>
<keyword evidence="9" id="KW-0325">Glycoprotein</keyword>
<feature type="binding site" evidence="11">
    <location>
        <position position="66"/>
    </location>
    <ligand>
        <name>Zn(2+)</name>
        <dbReference type="ChEBI" id="CHEBI:29105"/>
        <label>1</label>
    </ligand>
</feature>
<feature type="domain" description="Calcineurin-like phosphoesterase" evidence="12">
    <location>
        <begin position="61"/>
        <end position="317"/>
    </location>
</feature>
<dbReference type="PANTHER" id="PTHR10340">
    <property type="entry name" value="SPHINGOMYELIN PHOSPHODIESTERASE"/>
    <property type="match status" value="1"/>
</dbReference>
<proteinExistence type="inferred from homology"/>
<sequence length="469" mass="53987">MIWTHTVWSTNNVFLLYLFYYNDFCILGNNVLAAVVVVAVCVRPPQLTEMHLAEVFVQSYFWHISDLHWDPSYDIGSNLASKCASSGGRPTPNAGRFGDYSCDSPWTLINSTMSAMREILPDPDFIIWTGDDTPHVPDEQLGVEPVLRIISNLTHIIKSTFPNTKVYSAMGNHDYHPKNQMPPEKNNIYEQTTNLWHDWLHAVSKETFKIGGYYTEKLLNQTGFRVVVLNTNLYYDQNKLTENIKDPADQLSWADKVLQDAAKNNEKVYIIGHVPPGFFEKKRDKAWFRKEFNKRYIDLIQKHSAVIQGQFFGHHHTDSFRMFYSSKGSPISAMFLTPGVTPWITTLPGDILAYYLNLTYANKVHERWKKEYRLTEAFRVPDASPASMHRVMERITSDKCYLQKYFEFNSVNYDLTECHADCRVDHVCAMREVDFEAYEKCVVKEGGSSTAPVLFTLLLSLMLSLLCLS</sequence>
<dbReference type="GO" id="GO:0004767">
    <property type="term" value="F:sphingomyelin phosphodiesterase activity"/>
    <property type="evidence" value="ECO:0007669"/>
    <property type="project" value="InterPro"/>
</dbReference>
<dbReference type="GO" id="GO:0006685">
    <property type="term" value="P:sphingomyelin catabolic process"/>
    <property type="evidence" value="ECO:0007669"/>
    <property type="project" value="InterPro"/>
</dbReference>
<dbReference type="FunFam" id="3.60.21.10:FF:000143">
    <property type="entry name" value="Acid sphingomyelinase-like phosphodiesterase"/>
    <property type="match status" value="1"/>
</dbReference>